<proteinExistence type="inferred from homology"/>
<dbReference type="GO" id="GO:0005385">
    <property type="term" value="F:zinc ion transmembrane transporter activity"/>
    <property type="evidence" value="ECO:0007669"/>
    <property type="project" value="InterPro"/>
</dbReference>
<evidence type="ECO:0000256" key="3">
    <source>
        <dbReference type="ARBA" id="ARBA00022448"/>
    </source>
</evidence>
<dbReference type="EMBL" id="KZ990487">
    <property type="protein sequence ID" value="RKP24042.1"/>
    <property type="molecule type" value="Genomic_DNA"/>
</dbReference>
<dbReference type="InterPro" id="IPR027469">
    <property type="entry name" value="Cation_efflux_TMD_sf"/>
</dbReference>
<evidence type="ECO:0000256" key="9">
    <source>
        <dbReference type="SAM" id="Phobius"/>
    </source>
</evidence>
<dbReference type="GO" id="GO:0006882">
    <property type="term" value="P:intracellular zinc ion homeostasis"/>
    <property type="evidence" value="ECO:0007669"/>
    <property type="project" value="InterPro"/>
</dbReference>
<dbReference type="GO" id="GO:0005794">
    <property type="term" value="C:Golgi apparatus"/>
    <property type="evidence" value="ECO:0007669"/>
    <property type="project" value="TreeGrafter"/>
</dbReference>
<keyword evidence="5 9" id="KW-1133">Transmembrane helix</keyword>
<organism evidence="11 12">
    <name type="scientific">Syncephalis pseudoplumigaleata</name>
    <dbReference type="NCBI Taxonomy" id="1712513"/>
    <lineage>
        <taxon>Eukaryota</taxon>
        <taxon>Fungi</taxon>
        <taxon>Fungi incertae sedis</taxon>
        <taxon>Zoopagomycota</taxon>
        <taxon>Zoopagomycotina</taxon>
        <taxon>Zoopagomycetes</taxon>
        <taxon>Zoopagales</taxon>
        <taxon>Piptocephalidaceae</taxon>
        <taxon>Syncephalis</taxon>
    </lineage>
</organism>
<keyword evidence="6" id="KW-0406">Ion transport</keyword>
<keyword evidence="3" id="KW-0813">Transport</keyword>
<accession>A0A4P9YX10</accession>
<feature type="region of interest" description="Disordered" evidence="8">
    <location>
        <begin position="154"/>
        <end position="177"/>
    </location>
</feature>
<dbReference type="InterPro" id="IPR045316">
    <property type="entry name" value="Msc2-like"/>
</dbReference>
<dbReference type="GO" id="GO:0031410">
    <property type="term" value="C:cytoplasmic vesicle"/>
    <property type="evidence" value="ECO:0007669"/>
    <property type="project" value="TreeGrafter"/>
</dbReference>
<evidence type="ECO:0000313" key="11">
    <source>
        <dbReference type="EMBL" id="RKP24042.1"/>
    </source>
</evidence>
<comment type="similarity">
    <text evidence="2">Belongs to the cation diffusion facilitator (CDF) transporter (TC 2.A.4) family. SLC30A subfamily.</text>
</comment>
<evidence type="ECO:0000256" key="8">
    <source>
        <dbReference type="SAM" id="MobiDB-lite"/>
    </source>
</evidence>
<dbReference type="Pfam" id="PF01545">
    <property type="entry name" value="Cation_efflux"/>
    <property type="match status" value="1"/>
</dbReference>
<dbReference type="Gene3D" id="1.20.1510.10">
    <property type="entry name" value="Cation efflux protein transmembrane domain"/>
    <property type="match status" value="1"/>
</dbReference>
<dbReference type="InterPro" id="IPR002524">
    <property type="entry name" value="Cation_efflux"/>
</dbReference>
<dbReference type="FunFam" id="1.20.1510.10:FF:000014">
    <property type="entry name" value="Cation efflux protein/ zinc transporter"/>
    <property type="match status" value="1"/>
</dbReference>
<dbReference type="Proteomes" id="UP000278143">
    <property type="component" value="Unassembled WGS sequence"/>
</dbReference>
<feature type="transmembrane region" description="Helical" evidence="9">
    <location>
        <begin position="54"/>
        <end position="74"/>
    </location>
</feature>
<dbReference type="GO" id="GO:0016020">
    <property type="term" value="C:membrane"/>
    <property type="evidence" value="ECO:0007669"/>
    <property type="project" value="UniProtKB-SubCell"/>
</dbReference>
<evidence type="ECO:0000256" key="2">
    <source>
        <dbReference type="ARBA" id="ARBA00008873"/>
    </source>
</evidence>
<dbReference type="AlphaFoldDB" id="A0A4P9YX10"/>
<feature type="transmembrane region" description="Helical" evidence="9">
    <location>
        <begin position="217"/>
        <end position="234"/>
    </location>
</feature>
<feature type="transmembrane region" description="Helical" evidence="9">
    <location>
        <begin position="95"/>
        <end position="114"/>
    </location>
</feature>
<feature type="transmembrane region" description="Helical" evidence="9">
    <location>
        <begin position="185"/>
        <end position="211"/>
    </location>
</feature>
<evidence type="ECO:0000256" key="4">
    <source>
        <dbReference type="ARBA" id="ARBA00022692"/>
    </source>
</evidence>
<dbReference type="OrthoDB" id="78669at2759"/>
<evidence type="ECO:0000259" key="10">
    <source>
        <dbReference type="Pfam" id="PF01545"/>
    </source>
</evidence>
<evidence type="ECO:0000256" key="7">
    <source>
        <dbReference type="ARBA" id="ARBA00023136"/>
    </source>
</evidence>
<dbReference type="NCBIfam" id="TIGR01297">
    <property type="entry name" value="CDF"/>
    <property type="match status" value="1"/>
</dbReference>
<sequence>MDAPRRSWPAALRYYMGIIMENRNSRRIFFFLTLNLAYMFVQLAYGFWTNSLGLISDAIHMFFDCLALGVGLAASIMGRWTANRAFSYGYNRVEVVAGFVNGVMLVLISIFILFEASERLWHPPEMNTDRLLLISIIGLLVNLVGVVSFHDHHHHGHGHSHDHGHDHGHGHHHHHSAHSTNMEGVFLHVLADTMGSVGVIISTLLIEWYGWTGFDPIASMVIAIMIFLSVIPLLRETSSLLLNTPSREVIHALEHTLDEIEALAGVQDTRQVQFWPQDGSTIIGSLHIMADLSVVNEETLTAQVSDLLRAKVPCLKQLTVQVEDAALSDCSCRGAHAGGIDAALLTSSTATPATATAAIRRAGYKEKD</sequence>
<reference evidence="12" key="1">
    <citation type="journal article" date="2018" name="Nat. Microbiol.">
        <title>Leveraging single-cell genomics to expand the fungal tree of life.</title>
        <authorList>
            <person name="Ahrendt S.R."/>
            <person name="Quandt C.A."/>
            <person name="Ciobanu D."/>
            <person name="Clum A."/>
            <person name="Salamov A."/>
            <person name="Andreopoulos B."/>
            <person name="Cheng J.F."/>
            <person name="Woyke T."/>
            <person name="Pelin A."/>
            <person name="Henrissat B."/>
            <person name="Reynolds N.K."/>
            <person name="Benny G.L."/>
            <person name="Smith M.E."/>
            <person name="James T.Y."/>
            <person name="Grigoriev I.V."/>
        </authorList>
    </citation>
    <scope>NUCLEOTIDE SEQUENCE [LARGE SCALE GENOMIC DNA]</scope>
    <source>
        <strain evidence="12">Benny S71-1</strain>
    </source>
</reference>
<evidence type="ECO:0000256" key="6">
    <source>
        <dbReference type="ARBA" id="ARBA00023065"/>
    </source>
</evidence>
<dbReference type="InterPro" id="IPR058533">
    <property type="entry name" value="Cation_efflux_TM"/>
</dbReference>
<comment type="subcellular location">
    <subcellularLocation>
        <location evidence="1">Membrane</location>
        <topology evidence="1">Multi-pass membrane protein</topology>
    </subcellularLocation>
</comment>
<keyword evidence="12" id="KW-1185">Reference proteome</keyword>
<keyword evidence="4 9" id="KW-0812">Transmembrane</keyword>
<feature type="transmembrane region" description="Helical" evidence="9">
    <location>
        <begin position="28"/>
        <end position="48"/>
    </location>
</feature>
<keyword evidence="7 9" id="KW-0472">Membrane</keyword>
<dbReference type="PANTHER" id="PTHR45755:SF4">
    <property type="entry name" value="ZINC TRANSPORTER 7"/>
    <property type="match status" value="1"/>
</dbReference>
<dbReference type="SUPFAM" id="SSF161111">
    <property type="entry name" value="Cation efflux protein transmembrane domain-like"/>
    <property type="match status" value="1"/>
</dbReference>
<evidence type="ECO:0000256" key="5">
    <source>
        <dbReference type="ARBA" id="ARBA00022989"/>
    </source>
</evidence>
<name>A0A4P9YX10_9FUNG</name>
<evidence type="ECO:0000313" key="12">
    <source>
        <dbReference type="Proteomes" id="UP000278143"/>
    </source>
</evidence>
<feature type="transmembrane region" description="Helical" evidence="9">
    <location>
        <begin position="130"/>
        <end position="149"/>
    </location>
</feature>
<feature type="compositionally biased region" description="Basic residues" evidence="8">
    <location>
        <begin position="168"/>
        <end position="177"/>
    </location>
</feature>
<dbReference type="PANTHER" id="PTHR45755">
    <property type="match status" value="1"/>
</dbReference>
<evidence type="ECO:0000256" key="1">
    <source>
        <dbReference type="ARBA" id="ARBA00004141"/>
    </source>
</evidence>
<gene>
    <name evidence="11" type="ORF">SYNPS1DRAFT_17738</name>
</gene>
<feature type="domain" description="Cation efflux protein transmembrane" evidence="10">
    <location>
        <begin position="28"/>
        <end position="242"/>
    </location>
</feature>
<protein>
    <submittedName>
        <fullName evidence="11">Cation efflux protein</fullName>
    </submittedName>
</protein>
<dbReference type="GO" id="GO:1904257">
    <property type="term" value="P:zinc ion import into Golgi lumen"/>
    <property type="evidence" value="ECO:0007669"/>
    <property type="project" value="TreeGrafter"/>
</dbReference>